<name>A0A0E3H9X3_METTE</name>
<dbReference type="RefSeq" id="WP_231588131.1">
    <property type="nucleotide sequence ID" value="NZ_CP009502.1"/>
</dbReference>
<dbReference type="GeneID" id="75279262"/>
<accession>A0A0E3H9X3</accession>
<dbReference type="PATRIC" id="fig|1434121.4.peg.666"/>
<protein>
    <submittedName>
        <fullName evidence="1">Uncharacterized protein</fullName>
    </submittedName>
</protein>
<dbReference type="HOGENOM" id="CLU_174511_0_0_2"/>
<reference evidence="1 2" key="1">
    <citation type="submission" date="2014-07" db="EMBL/GenBank/DDBJ databases">
        <title>Methanogenic archaea and the global carbon cycle.</title>
        <authorList>
            <person name="Henriksen J.R."/>
            <person name="Luke J."/>
            <person name="Reinhart S."/>
            <person name="Benedict M.N."/>
            <person name="Youngblut N.D."/>
            <person name="Metcalf M.E."/>
            <person name="Whitaker R.J."/>
            <person name="Metcalf W.W."/>
        </authorList>
    </citation>
    <scope>NUCLEOTIDE SEQUENCE [LARGE SCALE GENOMIC DNA]</scope>
    <source>
        <strain evidence="1 2">CHTI-55</strain>
    </source>
</reference>
<dbReference type="AlphaFoldDB" id="A0A0E3H9X3"/>
<evidence type="ECO:0000313" key="2">
    <source>
        <dbReference type="Proteomes" id="UP000056925"/>
    </source>
</evidence>
<dbReference type="Proteomes" id="UP000056925">
    <property type="component" value="Chromosome"/>
</dbReference>
<sequence length="114" mass="12551">MKIKLVFLLPVLFLVFSAGFAQAQLGGSGCKPIKFVNVTPDRFKCMKERLQDAGITVTPGNEGELSGQGFTAEFQWDGESNLTITVTDKPLIVNCNNIDHALIRFVKECDITRS</sequence>
<dbReference type="EMBL" id="CP009502">
    <property type="protein sequence ID" value="AKB14854.1"/>
    <property type="molecule type" value="Genomic_DNA"/>
</dbReference>
<gene>
    <name evidence="1" type="ORF">MSTHC_0536</name>
</gene>
<proteinExistence type="predicted"/>
<evidence type="ECO:0000313" key="1">
    <source>
        <dbReference type="EMBL" id="AKB14854.1"/>
    </source>
</evidence>
<dbReference type="PROSITE" id="PS51257">
    <property type="entry name" value="PROKAR_LIPOPROTEIN"/>
    <property type="match status" value="1"/>
</dbReference>
<organism evidence="1 2">
    <name type="scientific">Methanosarcina thermophila CHTI-55</name>
    <dbReference type="NCBI Taxonomy" id="1434121"/>
    <lineage>
        <taxon>Archaea</taxon>
        <taxon>Methanobacteriati</taxon>
        <taxon>Methanobacteriota</taxon>
        <taxon>Stenosarchaea group</taxon>
        <taxon>Methanomicrobia</taxon>
        <taxon>Methanosarcinales</taxon>
        <taxon>Methanosarcinaceae</taxon>
        <taxon>Methanosarcina</taxon>
    </lineage>
</organism>
<dbReference type="KEGG" id="mthe:MSTHC_0536"/>